<name>A0A1M6F3F5_9FIRM</name>
<feature type="domain" description="CSD" evidence="1">
    <location>
        <begin position="7"/>
        <end position="75"/>
    </location>
</feature>
<dbReference type="Gene3D" id="2.40.50.140">
    <property type="entry name" value="Nucleic acid-binding proteins"/>
    <property type="match status" value="2"/>
</dbReference>
<feature type="domain" description="CSD" evidence="1">
    <location>
        <begin position="83"/>
        <end position="151"/>
    </location>
</feature>
<reference evidence="2 3" key="1">
    <citation type="submission" date="2016-11" db="EMBL/GenBank/DDBJ databases">
        <authorList>
            <person name="Jaros S."/>
            <person name="Januszkiewicz K."/>
            <person name="Wedrychowicz H."/>
        </authorList>
    </citation>
    <scope>NUCLEOTIDE SEQUENCE [LARGE SCALE GENOMIC DNA]</scope>
    <source>
        <strain evidence="2 3">DSM 15970</strain>
    </source>
</reference>
<sequence length="162" mass="18576">MEMQTEVRCGLIRTLKETGGYGFIAVTDITPEEGFISAFFHSCDTQDFDTLYRGCPVEFNLMDTEKGTIAVNIVRGREPEERLKHGMVIFLSPEGKYGFIKADYRTERPITLFFHQDSLLDIEFRELCKGDIMQFYIVEGRKGPEAIAIKLIKSERSEDNES</sequence>
<dbReference type="PROSITE" id="PS51857">
    <property type="entry name" value="CSD_2"/>
    <property type="match status" value="2"/>
</dbReference>
<evidence type="ECO:0000313" key="3">
    <source>
        <dbReference type="Proteomes" id="UP000184342"/>
    </source>
</evidence>
<dbReference type="Pfam" id="PF00313">
    <property type="entry name" value="CSD"/>
    <property type="match status" value="2"/>
</dbReference>
<evidence type="ECO:0000313" key="2">
    <source>
        <dbReference type="EMBL" id="SHI92264.1"/>
    </source>
</evidence>
<organism evidence="2 3">
    <name type="scientific">Parasporobacterium paucivorans DSM 15970</name>
    <dbReference type="NCBI Taxonomy" id="1122934"/>
    <lineage>
        <taxon>Bacteria</taxon>
        <taxon>Bacillati</taxon>
        <taxon>Bacillota</taxon>
        <taxon>Clostridia</taxon>
        <taxon>Lachnospirales</taxon>
        <taxon>Lachnospiraceae</taxon>
        <taxon>Parasporobacterium</taxon>
    </lineage>
</organism>
<proteinExistence type="predicted"/>
<dbReference type="STRING" id="1122934.SAMN02745691_01041"/>
<dbReference type="AlphaFoldDB" id="A0A1M6F3F5"/>
<dbReference type="EMBL" id="FQYT01000009">
    <property type="protein sequence ID" value="SHI92264.1"/>
    <property type="molecule type" value="Genomic_DNA"/>
</dbReference>
<accession>A0A1M6F3F5</accession>
<protein>
    <submittedName>
        <fullName evidence="2">Cold shock protein, CspA family</fullName>
    </submittedName>
</protein>
<dbReference type="Proteomes" id="UP000184342">
    <property type="component" value="Unassembled WGS sequence"/>
</dbReference>
<dbReference type="RefSeq" id="WP_073993303.1">
    <property type="nucleotide sequence ID" value="NZ_FQYT01000009.1"/>
</dbReference>
<dbReference type="InterPro" id="IPR002059">
    <property type="entry name" value="CSP_DNA-bd"/>
</dbReference>
<dbReference type="SUPFAM" id="SSF50249">
    <property type="entry name" value="Nucleic acid-binding proteins"/>
    <property type="match status" value="2"/>
</dbReference>
<keyword evidence="3" id="KW-1185">Reference proteome</keyword>
<dbReference type="InterPro" id="IPR012340">
    <property type="entry name" value="NA-bd_OB-fold"/>
</dbReference>
<dbReference type="GO" id="GO:0003676">
    <property type="term" value="F:nucleic acid binding"/>
    <property type="evidence" value="ECO:0007669"/>
    <property type="project" value="InterPro"/>
</dbReference>
<gene>
    <name evidence="2" type="ORF">SAMN02745691_01041</name>
</gene>
<dbReference type="OrthoDB" id="9782252at2"/>
<evidence type="ECO:0000259" key="1">
    <source>
        <dbReference type="PROSITE" id="PS51857"/>
    </source>
</evidence>